<dbReference type="Gene3D" id="3.90.176.10">
    <property type="entry name" value="Toxin ADP-ribosyltransferase, Chain A, domain 1"/>
    <property type="match status" value="1"/>
</dbReference>
<sequence length="175" mass="18265">MTTPNQPGPSQPTPEERFERAVAGLRELPPTGAVTFRGITSPTGTQPGVVVPRGITATSRDLVVATAGMTSPGIAVFVVHTGRDVGPVSAVPQAQEVALLPGTVLYTGRFLQVAGHTVELVEQLMPTDDQQWASQLTNDAVARLMRAVATTITNAQGQTPPVDPAYCARFAAPIA</sequence>
<name>A0A1H0AP42_9ACTO</name>
<organism evidence="1 2">
    <name type="scientific">Actinomyces ruminicola</name>
    <dbReference type="NCBI Taxonomy" id="332524"/>
    <lineage>
        <taxon>Bacteria</taxon>
        <taxon>Bacillati</taxon>
        <taxon>Actinomycetota</taxon>
        <taxon>Actinomycetes</taxon>
        <taxon>Actinomycetales</taxon>
        <taxon>Actinomycetaceae</taxon>
        <taxon>Actinomyces</taxon>
    </lineage>
</organism>
<dbReference type="RefSeq" id="WP_092613348.1">
    <property type="nucleotide sequence ID" value="NZ_FNHU01000033.1"/>
</dbReference>
<protein>
    <submittedName>
        <fullName evidence="1">Uncharacterized protein</fullName>
    </submittedName>
</protein>
<dbReference type="EMBL" id="FNHU01000033">
    <property type="protein sequence ID" value="SDN35161.1"/>
    <property type="molecule type" value="Genomic_DNA"/>
</dbReference>
<dbReference type="AlphaFoldDB" id="A0A1H0AP42"/>
<accession>A0A1H0AP42</accession>
<dbReference type="OrthoDB" id="3253206at2"/>
<proteinExistence type="predicted"/>
<gene>
    <name evidence="1" type="ORF">SAMN04487766_1332</name>
</gene>
<evidence type="ECO:0000313" key="1">
    <source>
        <dbReference type="EMBL" id="SDN35161.1"/>
    </source>
</evidence>
<reference evidence="1 2" key="1">
    <citation type="submission" date="2016-10" db="EMBL/GenBank/DDBJ databases">
        <authorList>
            <person name="de Groot N.N."/>
        </authorList>
    </citation>
    <scope>NUCLEOTIDE SEQUENCE [LARGE SCALE GENOMIC DNA]</scope>
    <source>
        <strain evidence="1 2">KPR-7B</strain>
    </source>
</reference>
<evidence type="ECO:0000313" key="2">
    <source>
        <dbReference type="Proteomes" id="UP000199671"/>
    </source>
</evidence>
<dbReference type="Proteomes" id="UP000199671">
    <property type="component" value="Unassembled WGS sequence"/>
</dbReference>